<evidence type="ECO:0000313" key="2">
    <source>
        <dbReference type="EMBL" id="MDX8147403.1"/>
    </source>
</evidence>
<feature type="compositionally biased region" description="Polar residues" evidence="1">
    <location>
        <begin position="1"/>
        <end position="16"/>
    </location>
</feature>
<feature type="compositionally biased region" description="Polar residues" evidence="1">
    <location>
        <begin position="58"/>
        <end position="76"/>
    </location>
</feature>
<keyword evidence="3" id="KW-1185">Reference proteome</keyword>
<organism evidence="2 3">
    <name type="scientific">Lentzea sokolovensis</name>
    <dbReference type="NCBI Taxonomy" id="3095429"/>
    <lineage>
        <taxon>Bacteria</taxon>
        <taxon>Bacillati</taxon>
        <taxon>Actinomycetota</taxon>
        <taxon>Actinomycetes</taxon>
        <taxon>Pseudonocardiales</taxon>
        <taxon>Pseudonocardiaceae</taxon>
        <taxon>Lentzea</taxon>
    </lineage>
</organism>
<dbReference type="RefSeq" id="WP_319979457.1">
    <property type="nucleotide sequence ID" value="NZ_JAXAVU010000014.1"/>
</dbReference>
<dbReference type="EMBL" id="JAXAVU010000014">
    <property type="protein sequence ID" value="MDX8147403.1"/>
    <property type="molecule type" value="Genomic_DNA"/>
</dbReference>
<evidence type="ECO:0000256" key="1">
    <source>
        <dbReference type="SAM" id="MobiDB-lite"/>
    </source>
</evidence>
<feature type="region of interest" description="Disordered" evidence="1">
    <location>
        <begin position="1"/>
        <end position="76"/>
    </location>
</feature>
<gene>
    <name evidence="2" type="ORF">SK854_35205</name>
</gene>
<comment type="caution">
    <text evidence="2">The sequence shown here is derived from an EMBL/GenBank/DDBJ whole genome shotgun (WGS) entry which is preliminary data.</text>
</comment>
<feature type="compositionally biased region" description="Basic and acidic residues" evidence="1">
    <location>
        <begin position="18"/>
        <end position="28"/>
    </location>
</feature>
<dbReference type="Proteomes" id="UP001285352">
    <property type="component" value="Unassembled WGS sequence"/>
</dbReference>
<protein>
    <submittedName>
        <fullName evidence="2">Uncharacterized protein</fullName>
    </submittedName>
</protein>
<accession>A0ABU4V6I0</accession>
<reference evidence="2 3" key="1">
    <citation type="submission" date="2023-11" db="EMBL/GenBank/DDBJ databases">
        <title>Lentzea sokolovensis, sp. nov., Lentzea kristufkii, sp. nov., and Lentzea miocenensis, sp. nov., rare actinobacteria from Sokolov Coal Basin, Miocene lacustrine sediment, Czech Republic.</title>
        <authorList>
            <person name="Lara A."/>
            <person name="Kotroba L."/>
            <person name="Nouioui I."/>
            <person name="Neumann-Schaal M."/>
            <person name="Mast Y."/>
            <person name="Chronakova A."/>
        </authorList>
    </citation>
    <scope>NUCLEOTIDE SEQUENCE [LARGE SCALE GENOMIC DNA]</scope>
    <source>
        <strain evidence="2 3">BCCO 10_0061</strain>
    </source>
</reference>
<proteinExistence type="predicted"/>
<reference evidence="2 3" key="2">
    <citation type="submission" date="2023-11" db="EMBL/GenBank/DDBJ databases">
        <authorList>
            <person name="Lara A.C."/>
            <person name="Chronakova A."/>
        </authorList>
    </citation>
    <scope>NUCLEOTIDE SEQUENCE [LARGE SCALE GENOMIC DNA]</scope>
    <source>
        <strain evidence="2 3">BCCO 10_0061</strain>
    </source>
</reference>
<evidence type="ECO:0000313" key="3">
    <source>
        <dbReference type="Proteomes" id="UP001285352"/>
    </source>
</evidence>
<name>A0ABU4V6I0_9PSEU</name>
<sequence>MVASPSGQVQPCQDQPGSDEKCVRRGDPGDQQGQGDPEQDPVQRPSSAGGSVGVDHGASQQRSEVCATNDSRSPGL</sequence>